<dbReference type="Proteomes" id="UP001149165">
    <property type="component" value="Unassembled WGS sequence"/>
</dbReference>
<dbReference type="InterPro" id="IPR046347">
    <property type="entry name" value="bZIP_sf"/>
</dbReference>
<feature type="coiled-coil region" evidence="1">
    <location>
        <begin position="111"/>
        <end position="153"/>
    </location>
</feature>
<reference evidence="3" key="1">
    <citation type="submission" date="2022-11" db="EMBL/GenBank/DDBJ databases">
        <authorList>
            <person name="Petersen C."/>
        </authorList>
    </citation>
    <scope>NUCLEOTIDE SEQUENCE</scope>
    <source>
        <strain evidence="3">IBT 30069</strain>
    </source>
</reference>
<dbReference type="AlphaFoldDB" id="A0A9W9KP80"/>
<evidence type="ECO:0008006" key="5">
    <source>
        <dbReference type="Google" id="ProtNLM"/>
    </source>
</evidence>
<dbReference type="SUPFAM" id="SSF57959">
    <property type="entry name" value="Leucine zipper domain"/>
    <property type="match status" value="1"/>
</dbReference>
<proteinExistence type="predicted"/>
<evidence type="ECO:0000256" key="2">
    <source>
        <dbReference type="SAM" id="MobiDB-lite"/>
    </source>
</evidence>
<evidence type="ECO:0000313" key="3">
    <source>
        <dbReference type="EMBL" id="KAJ5113295.1"/>
    </source>
</evidence>
<feature type="region of interest" description="Disordered" evidence="2">
    <location>
        <begin position="23"/>
        <end position="106"/>
    </location>
</feature>
<protein>
    <recommendedName>
        <fullName evidence="5">BZIP transcription factor</fullName>
    </recommendedName>
</protein>
<dbReference type="OrthoDB" id="545169at2759"/>
<dbReference type="EMBL" id="JAPQKH010000002">
    <property type="protein sequence ID" value="KAJ5113295.1"/>
    <property type="molecule type" value="Genomic_DNA"/>
</dbReference>
<dbReference type="GO" id="GO:0003700">
    <property type="term" value="F:DNA-binding transcription factor activity"/>
    <property type="evidence" value="ECO:0007669"/>
    <property type="project" value="InterPro"/>
</dbReference>
<sequence>MDFMTSETLSARSYLELSHEAGELEGANAQSPRDSWIQNHSPVTSLNTAQGKLRPLERIERQKLPRRAAEQAKSESSKTEKEPETKDPLLDRPVRKRGRPRLETPKDAAAIEERRMQIRRAQRTYRQKKETTIQTLETRVDVLEQTLQNVSDILNATNDDTQDLPLNSPPDLARTKQLILAEIHKTIIPAGRLSQRPVQDPKTLRDIFGYEVLRQADINGALTGDTTNNDYQLEQHQGNSYLIPRSPSPLLNRLFPTTTIYTYSNQELNLSRRLQRFCLEHTYRWINDPHSNPALLIRVFGLLPCIHDMPGVRRAFRRVLKSEIGSPLEGNKLPFYTLGGAGRHFPRSRDDGEPIYPENTRRPGKIIRRLARILRRGGIQDWDEDWSGDKEPGIEMLDDSERSMSKEDRLHALDLDGDWFDCHDVQGYLAQLGIVLDGSSLWLEVPAITVTTLYGYSPATSVSQWYGSPCDTSPSELSISHDLSGSTYALDAECFFDSLLANMRVLGRAPGFRVRDVDAALRGAIHQRPLV</sequence>
<dbReference type="Gene3D" id="1.20.5.170">
    <property type="match status" value="1"/>
</dbReference>
<gene>
    <name evidence="3" type="ORF">N7456_001829</name>
</gene>
<reference evidence="3" key="2">
    <citation type="journal article" date="2023" name="IMA Fungus">
        <title>Comparative genomic study of the Penicillium genus elucidates a diverse pangenome and 15 lateral gene transfer events.</title>
        <authorList>
            <person name="Petersen C."/>
            <person name="Sorensen T."/>
            <person name="Nielsen M.R."/>
            <person name="Sondergaard T.E."/>
            <person name="Sorensen J.L."/>
            <person name="Fitzpatrick D.A."/>
            <person name="Frisvad J.C."/>
            <person name="Nielsen K.L."/>
        </authorList>
    </citation>
    <scope>NUCLEOTIDE SEQUENCE</scope>
    <source>
        <strain evidence="3">IBT 30069</strain>
    </source>
</reference>
<evidence type="ECO:0000256" key="1">
    <source>
        <dbReference type="SAM" id="Coils"/>
    </source>
</evidence>
<dbReference type="PANTHER" id="PTHR40618:SF1">
    <property type="entry name" value="B-ZIP TRANSCRIPTION FACTOR (EUROFUNG)"/>
    <property type="match status" value="1"/>
</dbReference>
<evidence type="ECO:0000313" key="4">
    <source>
        <dbReference type="Proteomes" id="UP001149165"/>
    </source>
</evidence>
<name>A0A9W9KP80_9EURO</name>
<keyword evidence="1" id="KW-0175">Coiled coil</keyword>
<dbReference type="PANTHER" id="PTHR40618">
    <property type="entry name" value="B-ZIP TRANSCRIPTION FACTOR (EUROFUNG)-RELATED"/>
    <property type="match status" value="1"/>
</dbReference>
<keyword evidence="4" id="KW-1185">Reference proteome</keyword>
<feature type="compositionally biased region" description="Polar residues" evidence="2">
    <location>
        <begin position="28"/>
        <end position="50"/>
    </location>
</feature>
<accession>A0A9W9KP80</accession>
<feature type="compositionally biased region" description="Basic and acidic residues" evidence="2">
    <location>
        <begin position="54"/>
        <end position="93"/>
    </location>
</feature>
<dbReference type="CDD" id="cd14688">
    <property type="entry name" value="bZIP_YAP"/>
    <property type="match status" value="1"/>
</dbReference>
<comment type="caution">
    <text evidence="3">The sequence shown here is derived from an EMBL/GenBank/DDBJ whole genome shotgun (WGS) entry which is preliminary data.</text>
</comment>
<organism evidence="3 4">
    <name type="scientific">Penicillium angulare</name>
    <dbReference type="NCBI Taxonomy" id="116970"/>
    <lineage>
        <taxon>Eukaryota</taxon>
        <taxon>Fungi</taxon>
        <taxon>Dikarya</taxon>
        <taxon>Ascomycota</taxon>
        <taxon>Pezizomycotina</taxon>
        <taxon>Eurotiomycetes</taxon>
        <taxon>Eurotiomycetidae</taxon>
        <taxon>Eurotiales</taxon>
        <taxon>Aspergillaceae</taxon>
        <taxon>Penicillium</taxon>
    </lineage>
</organism>